<gene>
    <name evidence="2" type="ORF">FYJ35_00355</name>
</gene>
<dbReference type="Proteomes" id="UP000481852">
    <property type="component" value="Unassembled WGS sequence"/>
</dbReference>
<dbReference type="InterPro" id="IPR006287">
    <property type="entry name" value="DJ-1"/>
</dbReference>
<organism evidence="2 3">
    <name type="scientific">Porcincola intestinalis</name>
    <dbReference type="NCBI Taxonomy" id="2606632"/>
    <lineage>
        <taxon>Bacteria</taxon>
        <taxon>Bacillati</taxon>
        <taxon>Bacillota</taxon>
        <taxon>Clostridia</taxon>
        <taxon>Lachnospirales</taxon>
        <taxon>Lachnospiraceae</taxon>
        <taxon>Porcincola</taxon>
    </lineage>
</organism>
<evidence type="ECO:0000313" key="2">
    <source>
        <dbReference type="EMBL" id="MSS13516.1"/>
    </source>
</evidence>
<proteinExistence type="predicted"/>
<sequence length="187" mass="19635">MKKVLIFLADGFEEIEGLTPADLLRRGGLEVTTVSIMGRRTVTGRSRIPVEADCLFETCRIDEADALVLPGGMPGVTYLSEHQGLAEALKEAAKKGKLVCAICAGPTVLGGLGLLKGQKATCYPGCESGLTGADLSTDEVVESGSFITSRGAGTAIPFSLKIIERLTDRGNSARVAQSIVFCDRVDS</sequence>
<evidence type="ECO:0000259" key="1">
    <source>
        <dbReference type="Pfam" id="PF01965"/>
    </source>
</evidence>
<reference evidence="2 3" key="1">
    <citation type="submission" date="2019-08" db="EMBL/GenBank/DDBJ databases">
        <title>In-depth cultivation of the pig gut microbiome towards novel bacterial diversity and tailored functional studies.</title>
        <authorList>
            <person name="Wylensek D."/>
            <person name="Hitch T.C.A."/>
            <person name="Clavel T."/>
        </authorList>
    </citation>
    <scope>NUCLEOTIDE SEQUENCE [LARGE SCALE GENOMIC DNA]</scope>
    <source>
        <strain evidence="2 3">Oil+RF-744-WCA-WT-11</strain>
    </source>
</reference>
<dbReference type="InterPro" id="IPR050325">
    <property type="entry name" value="Prot/Nucl_acid_deglycase"/>
</dbReference>
<dbReference type="PANTHER" id="PTHR48094">
    <property type="entry name" value="PROTEIN/NUCLEIC ACID DEGLYCASE DJ-1-RELATED"/>
    <property type="match status" value="1"/>
</dbReference>
<dbReference type="Pfam" id="PF01965">
    <property type="entry name" value="DJ-1_PfpI"/>
    <property type="match status" value="1"/>
</dbReference>
<name>A0A6L5X3H4_9FIRM</name>
<dbReference type="GO" id="GO:0005737">
    <property type="term" value="C:cytoplasm"/>
    <property type="evidence" value="ECO:0007669"/>
    <property type="project" value="TreeGrafter"/>
</dbReference>
<comment type="caution">
    <text evidence="2">The sequence shown here is derived from an EMBL/GenBank/DDBJ whole genome shotgun (WGS) entry which is preliminary data.</text>
</comment>
<dbReference type="InterPro" id="IPR002818">
    <property type="entry name" value="DJ-1/PfpI"/>
</dbReference>
<dbReference type="CDD" id="cd03135">
    <property type="entry name" value="GATase1_DJ-1"/>
    <property type="match status" value="1"/>
</dbReference>
<evidence type="ECO:0000313" key="3">
    <source>
        <dbReference type="Proteomes" id="UP000481852"/>
    </source>
</evidence>
<protein>
    <submittedName>
        <fullName evidence="2">DJ-1/PfpI family protein</fullName>
    </submittedName>
</protein>
<dbReference type="NCBIfam" id="TIGR01383">
    <property type="entry name" value="not_thiJ"/>
    <property type="match status" value="1"/>
</dbReference>
<dbReference type="InterPro" id="IPR029062">
    <property type="entry name" value="Class_I_gatase-like"/>
</dbReference>
<accession>A0A6L5X3H4</accession>
<dbReference type="EMBL" id="VULZ01000001">
    <property type="protein sequence ID" value="MSS13516.1"/>
    <property type="molecule type" value="Genomic_DNA"/>
</dbReference>
<dbReference type="SUPFAM" id="SSF52317">
    <property type="entry name" value="Class I glutamine amidotransferase-like"/>
    <property type="match status" value="1"/>
</dbReference>
<dbReference type="AlphaFoldDB" id="A0A6L5X3H4"/>
<dbReference type="PANTHER" id="PTHR48094:SF12">
    <property type="entry name" value="PARKINSON DISEASE PROTEIN 7 HOMOLOG"/>
    <property type="match status" value="1"/>
</dbReference>
<dbReference type="Gene3D" id="3.40.50.880">
    <property type="match status" value="1"/>
</dbReference>
<keyword evidence="3" id="KW-1185">Reference proteome</keyword>
<feature type="domain" description="DJ-1/PfpI" evidence="1">
    <location>
        <begin position="2"/>
        <end position="164"/>
    </location>
</feature>
<dbReference type="RefSeq" id="WP_154521491.1">
    <property type="nucleotide sequence ID" value="NZ_JAQYJL010000025.1"/>
</dbReference>